<dbReference type="AlphaFoldDB" id="A0AAD4XUU3"/>
<dbReference type="SUPFAM" id="SSF56176">
    <property type="entry name" value="FAD-binding/transporter-associated domain-like"/>
    <property type="match status" value="1"/>
</dbReference>
<dbReference type="Gene3D" id="3.30.465.10">
    <property type="match status" value="1"/>
</dbReference>
<keyword evidence="3" id="KW-0285">Flavoprotein</keyword>
<dbReference type="InterPro" id="IPR016166">
    <property type="entry name" value="FAD-bd_PCMH"/>
</dbReference>
<sequence length="525" mass="58829">MSTSSSKFPILLCVMVSTISFGTSSSTRGSFLLCLSYHSNISIPVYTPIDFNYSTILHSTIGNLKFNSSTALEPFIIVTPLKESHVQTTVFCSRKHGIHIKVRSGGHDFEGLSYISDVPFIIVDLFNLRQINVDVENKLAWVQSGATTGELYYKIAQKSNTLAFPAAICTTVGIGGFISGGGYGSMLRKYGTAGDNVIDARIVDARGRILNRKSMGESLFWAIRGGGGGSFAVVLSWRIKLVSVPPTVTIFSVDKTLEKGATSLVHKWQEVAHKLPHDLFIALFLGVVNSTLEGEKTILTTFFSLFLGDTKKLQTVMTERFPELGLEGKDCTELSWIQSVLFFEGLPTNSSLDILRRPQQKSYFKIKSDYVKEPISKIGLEKIWASRLENEHVFMVFVPYGGRMSEIAESETPFSHRNGTLFKIIYSVNWDENQVTKSQKYVNQIRRMHEFMTPFVSKSPREAYVNYRDLDLGEISKNGTASYAQAKVWGGKYFKRNFDRLVYVKTKVDPDNFFRSEQSIPSIAH</sequence>
<comment type="cofactor">
    <cofactor evidence="1">
        <name>FAD</name>
        <dbReference type="ChEBI" id="CHEBI:57692"/>
    </cofactor>
</comment>
<dbReference type="PANTHER" id="PTHR32448">
    <property type="entry name" value="OS08G0158400 PROTEIN"/>
    <property type="match status" value="1"/>
</dbReference>
<gene>
    <name evidence="9" type="ORF">MKW98_020287</name>
</gene>
<name>A0AAD4XUU3_9MAGN</name>
<evidence type="ECO:0000256" key="5">
    <source>
        <dbReference type="ARBA" id="ARBA00022827"/>
    </source>
</evidence>
<feature type="domain" description="FAD-binding PCMH-type" evidence="8">
    <location>
        <begin position="70"/>
        <end position="244"/>
    </location>
</feature>
<dbReference type="Gene3D" id="3.40.462.20">
    <property type="match status" value="1"/>
</dbReference>
<evidence type="ECO:0000313" key="10">
    <source>
        <dbReference type="Proteomes" id="UP001202328"/>
    </source>
</evidence>
<evidence type="ECO:0000256" key="2">
    <source>
        <dbReference type="ARBA" id="ARBA00005466"/>
    </source>
</evidence>
<evidence type="ECO:0000313" key="9">
    <source>
        <dbReference type="EMBL" id="KAI3953092.1"/>
    </source>
</evidence>
<dbReference type="GO" id="GO:0071949">
    <property type="term" value="F:FAD binding"/>
    <property type="evidence" value="ECO:0007669"/>
    <property type="project" value="InterPro"/>
</dbReference>
<evidence type="ECO:0000256" key="3">
    <source>
        <dbReference type="ARBA" id="ARBA00022630"/>
    </source>
</evidence>
<organism evidence="9 10">
    <name type="scientific">Papaver atlanticum</name>
    <dbReference type="NCBI Taxonomy" id="357466"/>
    <lineage>
        <taxon>Eukaryota</taxon>
        <taxon>Viridiplantae</taxon>
        <taxon>Streptophyta</taxon>
        <taxon>Embryophyta</taxon>
        <taxon>Tracheophyta</taxon>
        <taxon>Spermatophyta</taxon>
        <taxon>Magnoliopsida</taxon>
        <taxon>Ranunculales</taxon>
        <taxon>Papaveraceae</taxon>
        <taxon>Papaveroideae</taxon>
        <taxon>Papaver</taxon>
    </lineage>
</organism>
<dbReference type="Proteomes" id="UP001202328">
    <property type="component" value="Unassembled WGS sequence"/>
</dbReference>
<dbReference type="InterPro" id="IPR036318">
    <property type="entry name" value="FAD-bd_PCMH-like_sf"/>
</dbReference>
<evidence type="ECO:0000256" key="7">
    <source>
        <dbReference type="SAM" id="SignalP"/>
    </source>
</evidence>
<proteinExistence type="inferred from homology"/>
<feature type="signal peptide" evidence="7">
    <location>
        <begin position="1"/>
        <end position="24"/>
    </location>
</feature>
<dbReference type="Gene3D" id="3.30.43.10">
    <property type="entry name" value="Uridine Diphospho-n-acetylenolpyruvylglucosamine Reductase, domain 2"/>
    <property type="match status" value="1"/>
</dbReference>
<evidence type="ECO:0000256" key="6">
    <source>
        <dbReference type="ARBA" id="ARBA00023180"/>
    </source>
</evidence>
<dbReference type="Pfam" id="PF08031">
    <property type="entry name" value="BBE"/>
    <property type="match status" value="1"/>
</dbReference>
<dbReference type="InterPro" id="IPR016167">
    <property type="entry name" value="FAD-bd_PCMH_sub1"/>
</dbReference>
<accession>A0AAD4XUU3</accession>
<dbReference type="PROSITE" id="PS51387">
    <property type="entry name" value="FAD_PCMH"/>
    <property type="match status" value="1"/>
</dbReference>
<evidence type="ECO:0000259" key="8">
    <source>
        <dbReference type="PROSITE" id="PS51387"/>
    </source>
</evidence>
<keyword evidence="4 7" id="KW-0732">Signal</keyword>
<keyword evidence="10" id="KW-1185">Reference proteome</keyword>
<comment type="caution">
    <text evidence="9">The sequence shown here is derived from an EMBL/GenBank/DDBJ whole genome shotgun (WGS) entry which is preliminary data.</text>
</comment>
<keyword evidence="5" id="KW-0274">FAD</keyword>
<dbReference type="InterPro" id="IPR006094">
    <property type="entry name" value="Oxid_FAD_bind_N"/>
</dbReference>
<evidence type="ECO:0000256" key="4">
    <source>
        <dbReference type="ARBA" id="ARBA00022729"/>
    </source>
</evidence>
<dbReference type="InterPro" id="IPR016169">
    <property type="entry name" value="FAD-bd_PCMH_sub2"/>
</dbReference>
<dbReference type="InterPro" id="IPR012951">
    <property type="entry name" value="BBE"/>
</dbReference>
<protein>
    <recommendedName>
        <fullName evidence="8">FAD-binding PCMH-type domain-containing protein</fullName>
    </recommendedName>
</protein>
<dbReference type="EMBL" id="JAJJMB010002072">
    <property type="protein sequence ID" value="KAI3953092.1"/>
    <property type="molecule type" value="Genomic_DNA"/>
</dbReference>
<dbReference type="GO" id="GO:0016491">
    <property type="term" value="F:oxidoreductase activity"/>
    <property type="evidence" value="ECO:0007669"/>
    <property type="project" value="InterPro"/>
</dbReference>
<dbReference type="Pfam" id="PF01565">
    <property type="entry name" value="FAD_binding_4"/>
    <property type="match status" value="1"/>
</dbReference>
<evidence type="ECO:0000256" key="1">
    <source>
        <dbReference type="ARBA" id="ARBA00001974"/>
    </source>
</evidence>
<feature type="chain" id="PRO_5042224127" description="FAD-binding PCMH-type domain-containing protein" evidence="7">
    <location>
        <begin position="25"/>
        <end position="525"/>
    </location>
</feature>
<reference evidence="9" key="1">
    <citation type="submission" date="2022-04" db="EMBL/GenBank/DDBJ databases">
        <title>A functionally conserved STORR gene fusion in Papaver species that diverged 16.8 million years ago.</title>
        <authorList>
            <person name="Catania T."/>
        </authorList>
    </citation>
    <scope>NUCLEOTIDE SEQUENCE</scope>
    <source>
        <strain evidence="9">S-188037</strain>
    </source>
</reference>
<keyword evidence="6" id="KW-0325">Glycoprotein</keyword>
<comment type="similarity">
    <text evidence="2">Belongs to the oxygen-dependent FAD-linked oxidoreductase family.</text>
</comment>